<comment type="caution">
    <text evidence="2">The sequence shown here is derived from an EMBL/GenBank/DDBJ whole genome shotgun (WGS) entry which is preliminary data.</text>
</comment>
<gene>
    <name evidence="2" type="ORF">ICL16_24550</name>
</gene>
<feature type="domain" description="Peptidoglycan binding-like" evidence="1">
    <location>
        <begin position="99"/>
        <end position="155"/>
    </location>
</feature>
<dbReference type="InterPro" id="IPR036365">
    <property type="entry name" value="PGBD-like_sf"/>
</dbReference>
<dbReference type="AlphaFoldDB" id="A0A8J6XIN2"/>
<dbReference type="EMBL" id="JACXAE010000075">
    <property type="protein sequence ID" value="MBD2775148.1"/>
    <property type="molecule type" value="Genomic_DNA"/>
</dbReference>
<protein>
    <submittedName>
        <fullName evidence="2">Peptidoglycan-binding protein</fullName>
    </submittedName>
</protein>
<dbReference type="Pfam" id="PF01471">
    <property type="entry name" value="PG_binding_1"/>
    <property type="match status" value="2"/>
</dbReference>
<feature type="domain" description="Peptidoglycan binding-like" evidence="1">
    <location>
        <begin position="21"/>
        <end position="82"/>
    </location>
</feature>
<proteinExistence type="predicted"/>
<dbReference type="InterPro" id="IPR002477">
    <property type="entry name" value="Peptidoglycan-bd-like"/>
</dbReference>
<dbReference type="InterPro" id="IPR036366">
    <property type="entry name" value="PGBDSf"/>
</dbReference>
<organism evidence="2 3">
    <name type="scientific">Iningainema tapete BLCC-T55</name>
    <dbReference type="NCBI Taxonomy" id="2748662"/>
    <lineage>
        <taxon>Bacteria</taxon>
        <taxon>Bacillati</taxon>
        <taxon>Cyanobacteriota</taxon>
        <taxon>Cyanophyceae</taxon>
        <taxon>Nostocales</taxon>
        <taxon>Scytonemataceae</taxon>
        <taxon>Iningainema tapete</taxon>
    </lineage>
</organism>
<dbReference type="Gene3D" id="1.10.101.10">
    <property type="entry name" value="PGBD-like superfamily/PGBD"/>
    <property type="match status" value="2"/>
</dbReference>
<reference evidence="2" key="1">
    <citation type="submission" date="2020-09" db="EMBL/GenBank/DDBJ databases">
        <title>Iningainema tapete sp. nov. (Scytonemataceae, Cyanobacteria) from greenhouses in central Florida (USA) produces two types of nodularin with biosynthetic potential for microcystin-LR and anabaenopeptins.</title>
        <authorList>
            <person name="Berthold D.E."/>
            <person name="Lefler F.W."/>
            <person name="Huang I.-S."/>
            <person name="Abdulla H."/>
            <person name="Zimba P.V."/>
            <person name="Laughinghouse H.D. IV."/>
        </authorList>
    </citation>
    <scope>NUCLEOTIDE SEQUENCE</scope>
    <source>
        <strain evidence="2">BLCCT55</strain>
    </source>
</reference>
<accession>A0A8J6XIN2</accession>
<evidence type="ECO:0000259" key="1">
    <source>
        <dbReference type="Pfam" id="PF01471"/>
    </source>
</evidence>
<dbReference type="Proteomes" id="UP000629098">
    <property type="component" value="Unassembled WGS sequence"/>
</dbReference>
<evidence type="ECO:0000313" key="2">
    <source>
        <dbReference type="EMBL" id="MBD2775148.1"/>
    </source>
</evidence>
<keyword evidence="3" id="KW-1185">Reference proteome</keyword>
<sequence>MLGAAEFTTNKPTLQFGAFGQVVKQMQKALNKRLAQLDTVSVYPLSVPTTGYFDKQTQDAVKYVQCLGFLTVDGIVGPKTWAYFEEGSASLPTLRLGSRGNTVKAVQEVLKASNYYFGAVDGIFGDKTEEAVQVFQAEHLLPVDGAIATLTWNALSKLDFHASTCSMESFGR</sequence>
<dbReference type="SUPFAM" id="SSF47090">
    <property type="entry name" value="PGBD-like"/>
    <property type="match status" value="2"/>
</dbReference>
<dbReference type="RefSeq" id="WP_190833166.1">
    <property type="nucleotide sequence ID" value="NZ_CAWPPI010000075.1"/>
</dbReference>
<evidence type="ECO:0000313" key="3">
    <source>
        <dbReference type="Proteomes" id="UP000629098"/>
    </source>
</evidence>
<name>A0A8J6XIN2_9CYAN</name>